<dbReference type="AlphaFoldDB" id="A0A7X6DSS4"/>
<keyword evidence="7" id="KW-1185">Reference proteome</keyword>
<evidence type="ECO:0000256" key="1">
    <source>
        <dbReference type="ARBA" id="ARBA00022691"/>
    </source>
</evidence>
<reference evidence="6 7" key="1">
    <citation type="journal article" date="2020" name="Nature">
        <title>Bacterial chemolithoautotrophy via manganese oxidation.</title>
        <authorList>
            <person name="Yu H."/>
            <person name="Leadbetter J.R."/>
        </authorList>
    </citation>
    <scope>NUCLEOTIDE SEQUENCE [LARGE SCALE GENOMIC DNA]</scope>
    <source>
        <strain evidence="6 7">Mn-1</strain>
    </source>
</reference>
<evidence type="ECO:0000259" key="5">
    <source>
        <dbReference type="Pfam" id="PF20257"/>
    </source>
</evidence>
<evidence type="ECO:0000313" key="7">
    <source>
        <dbReference type="Proteomes" id="UP000534783"/>
    </source>
</evidence>
<dbReference type="PANTHER" id="PTHR35092:SF1">
    <property type="entry name" value="CHLORINASE MJ1651"/>
    <property type="match status" value="1"/>
</dbReference>
<dbReference type="Pfam" id="PF01887">
    <property type="entry name" value="SAM_HAT_N"/>
    <property type="match status" value="1"/>
</dbReference>
<dbReference type="InterPro" id="IPR023227">
    <property type="entry name" value="SAM_OH_AdoTrfase_C_sf"/>
</dbReference>
<feature type="compositionally biased region" description="Gly residues" evidence="3">
    <location>
        <begin position="1"/>
        <end position="11"/>
    </location>
</feature>
<keyword evidence="1" id="KW-0949">S-adenosyl-L-methionine</keyword>
<dbReference type="SUPFAM" id="SSF102522">
    <property type="entry name" value="Bacterial fluorinating enzyme, N-terminal domain"/>
    <property type="match status" value="1"/>
</dbReference>
<dbReference type="Gene3D" id="3.40.50.10790">
    <property type="entry name" value="S-adenosyl-l-methionine hydroxide adenosyltransferase, N-terminal"/>
    <property type="match status" value="1"/>
</dbReference>
<feature type="domain" description="S-adenosyl-l-methionine hydroxide adenosyltransferase C-terminal" evidence="5">
    <location>
        <begin position="205"/>
        <end position="288"/>
    </location>
</feature>
<organism evidence="6 7">
    <name type="scientific">Candidatus Manganitrophus noduliformans</name>
    <dbReference type="NCBI Taxonomy" id="2606439"/>
    <lineage>
        <taxon>Bacteria</taxon>
        <taxon>Pseudomonadati</taxon>
        <taxon>Nitrospirota</taxon>
        <taxon>Nitrospiria</taxon>
        <taxon>Candidatus Troglogloeales</taxon>
        <taxon>Candidatus Manganitrophaceae</taxon>
        <taxon>Candidatus Manganitrophus</taxon>
    </lineage>
</organism>
<dbReference type="InterPro" id="IPR023228">
    <property type="entry name" value="SAM_OH_AdoTrfase_N_sf"/>
</dbReference>
<dbReference type="PIRSF" id="PIRSF006779">
    <property type="entry name" value="UCP006779"/>
    <property type="match status" value="1"/>
</dbReference>
<evidence type="ECO:0000259" key="4">
    <source>
        <dbReference type="Pfam" id="PF01887"/>
    </source>
</evidence>
<accession>A0A7X6DSS4</accession>
<evidence type="ECO:0000313" key="6">
    <source>
        <dbReference type="EMBL" id="NKE72378.1"/>
    </source>
</evidence>
<dbReference type="InterPro" id="IPR046470">
    <property type="entry name" value="SAM_HAT_C"/>
</dbReference>
<feature type="region of interest" description="Disordered" evidence="3">
    <location>
        <begin position="1"/>
        <end position="34"/>
    </location>
</feature>
<dbReference type="EMBL" id="VTOW01000003">
    <property type="protein sequence ID" value="NKE72378.1"/>
    <property type="molecule type" value="Genomic_DNA"/>
</dbReference>
<dbReference type="RefSeq" id="WP_168061950.1">
    <property type="nucleotide sequence ID" value="NZ_VTOW01000003.1"/>
</dbReference>
<dbReference type="InterPro" id="IPR046469">
    <property type="entry name" value="SAM_HAT_N"/>
</dbReference>
<dbReference type="Gene3D" id="2.40.30.90">
    <property type="entry name" value="Bacterial fluorinating enzyme like"/>
    <property type="match status" value="1"/>
</dbReference>
<name>A0A7X6DSS4_9BACT</name>
<sequence length="294" mass="31056">MQGPGAGGRGPAKGKPGKQRNRLFFSPTPDPRPPVPIITLTTDFGLSDYFVGSVKGVLLQRAPGVSLIDITHEIPPQDLITAAFVLKEASLYFPKGTVHLAVVDPGVGTDRRKIIAAEGGQRYVAPDNGILTYILQRKGGRVYAVGETPLLSLEKSPTFAGRDHFAPIAALLATGTPPEALGAEIKDPVVIEGLWPKRGEGEIVGKIVYIDRFGNAIANVTEADLKGSIGGSEWALAVKGVRLSGLKKNYAEGKKGAANLIVNSSGHLEIFVPGGSARDLLGLRLLDEAMIEKI</sequence>
<dbReference type="PANTHER" id="PTHR35092">
    <property type="entry name" value="CHLORINASE MJ1651"/>
    <property type="match status" value="1"/>
</dbReference>
<dbReference type="Pfam" id="PF20257">
    <property type="entry name" value="SAM_HAT_C"/>
    <property type="match status" value="1"/>
</dbReference>
<dbReference type="SUPFAM" id="SSF101852">
    <property type="entry name" value="Bacterial fluorinating enzyme, C-terminal domain"/>
    <property type="match status" value="1"/>
</dbReference>
<gene>
    <name evidence="6" type="ORF">MNODULE_16630</name>
</gene>
<protein>
    <submittedName>
        <fullName evidence="6">SAM-dependent chlorinase/fluorinase</fullName>
    </submittedName>
</protein>
<dbReference type="Proteomes" id="UP000534783">
    <property type="component" value="Unassembled WGS sequence"/>
</dbReference>
<evidence type="ECO:0000256" key="2">
    <source>
        <dbReference type="ARBA" id="ARBA00024035"/>
    </source>
</evidence>
<dbReference type="InterPro" id="IPR002747">
    <property type="entry name" value="SAM_OH_AdoTrfase"/>
</dbReference>
<comment type="caution">
    <text evidence="6">The sequence shown here is derived from an EMBL/GenBank/DDBJ whole genome shotgun (WGS) entry which is preliminary data.</text>
</comment>
<comment type="similarity">
    <text evidence="2">Belongs to the SAM hydrolase / SAM-dependent halogenase family.</text>
</comment>
<proteinExistence type="inferred from homology"/>
<evidence type="ECO:0000256" key="3">
    <source>
        <dbReference type="SAM" id="MobiDB-lite"/>
    </source>
</evidence>
<feature type="domain" description="S-adenosyl-l-methionine hydroxide adenosyltransferase N-terminal" evidence="4">
    <location>
        <begin position="38"/>
        <end position="182"/>
    </location>
</feature>